<evidence type="ECO:0000256" key="5">
    <source>
        <dbReference type="ARBA" id="ARBA00022801"/>
    </source>
</evidence>
<keyword evidence="4" id="KW-0319">Glycerol metabolism</keyword>
<accession>H8L196</accession>
<dbReference type="GO" id="GO:0042597">
    <property type="term" value="C:periplasmic space"/>
    <property type="evidence" value="ECO:0007669"/>
    <property type="project" value="TreeGrafter"/>
</dbReference>
<dbReference type="STRING" id="767434.Fraau_3181"/>
<name>H8L196_FRAAD</name>
<evidence type="ECO:0000256" key="2">
    <source>
        <dbReference type="ARBA" id="ARBA00012247"/>
    </source>
</evidence>
<evidence type="ECO:0000256" key="4">
    <source>
        <dbReference type="ARBA" id="ARBA00022798"/>
    </source>
</evidence>
<proteinExistence type="inferred from homology"/>
<dbReference type="GO" id="GO:0008889">
    <property type="term" value="F:glycerophosphodiester phosphodiesterase activity"/>
    <property type="evidence" value="ECO:0007669"/>
    <property type="project" value="UniProtKB-EC"/>
</dbReference>
<evidence type="ECO:0000256" key="1">
    <source>
        <dbReference type="ARBA" id="ARBA00007277"/>
    </source>
</evidence>
<gene>
    <name evidence="8" type="ordered locus">Fraau_3181</name>
</gene>
<evidence type="ECO:0000313" key="8">
    <source>
        <dbReference type="EMBL" id="AFC87504.1"/>
    </source>
</evidence>
<dbReference type="PANTHER" id="PTHR43620:SF7">
    <property type="entry name" value="GLYCEROPHOSPHODIESTER PHOSPHODIESTERASE GDPD5-RELATED"/>
    <property type="match status" value="1"/>
</dbReference>
<dbReference type="InterPro" id="IPR017946">
    <property type="entry name" value="PLC-like_Pdiesterase_TIM-brl"/>
</dbReference>
<dbReference type="Pfam" id="PF03009">
    <property type="entry name" value="GDPD"/>
    <property type="match status" value="1"/>
</dbReference>
<sequence>MELRMTRSGFGGLAPWSRLARRTGWYTGWLLAAAWPVGSLLADEPIPVHARAAKVLLLAHRGASALRPEHTLAAYALAIADGADYVEPDLVSTRDGFLVARHENNITETTDVARHPEFAARRTTKRIDGQSVTGWFTEDFTLAELKTLRARERLPALRGTRYDGQFQIPTFDEIIDFVAAESSTRGRVIGIIPEIKHSTWFRQLGLPMEDKVLRTLQDHAYTRIAPIEIQSFEIGNLKYLHARLRNLPLHVRLLQLLGESGERPGDVLAAGGHLTYAEMERPAGLAEIARYADAIGPATRQIIPLRDDGRLGRPTSLVADAHRAGLDVHVYTFRPENVFLARNFWQGTSPQARSPQGSIAEIRRYLATGIDGFFTDDPALGRVALDEYGH</sequence>
<dbReference type="PANTHER" id="PTHR43620">
    <property type="entry name" value="GLYCEROPHOSPHORYL DIESTER PHOSPHODIESTERASE"/>
    <property type="match status" value="1"/>
</dbReference>
<dbReference type="PROSITE" id="PS51704">
    <property type="entry name" value="GP_PDE"/>
    <property type="match status" value="1"/>
</dbReference>
<dbReference type="Proteomes" id="UP000005234">
    <property type="component" value="Chromosome"/>
</dbReference>
<feature type="domain" description="GP-PDE" evidence="7">
    <location>
        <begin position="55"/>
        <end position="385"/>
    </location>
</feature>
<evidence type="ECO:0000259" key="7">
    <source>
        <dbReference type="PROSITE" id="PS51704"/>
    </source>
</evidence>
<keyword evidence="9" id="KW-1185">Reference proteome</keyword>
<organism evidence="8 9">
    <name type="scientific">Frateuria aurantia (strain ATCC 33424 / DSM 6220 / KCTC 2777 / LMG 1558 / NBRC 3245 / NCIMB 13370)</name>
    <name type="common">Acetobacter aurantius</name>
    <dbReference type="NCBI Taxonomy" id="767434"/>
    <lineage>
        <taxon>Bacteria</taxon>
        <taxon>Pseudomonadati</taxon>
        <taxon>Pseudomonadota</taxon>
        <taxon>Gammaproteobacteria</taxon>
        <taxon>Lysobacterales</taxon>
        <taxon>Rhodanobacteraceae</taxon>
        <taxon>Frateuria</taxon>
    </lineage>
</organism>
<dbReference type="EMBL" id="CP003350">
    <property type="protein sequence ID" value="AFC87504.1"/>
    <property type="molecule type" value="Genomic_DNA"/>
</dbReference>
<dbReference type="EC" id="3.1.4.46" evidence="2"/>
<dbReference type="InterPro" id="IPR030395">
    <property type="entry name" value="GP_PDE_dom"/>
</dbReference>
<dbReference type="KEGG" id="fau:Fraau_3181"/>
<dbReference type="GO" id="GO:0006071">
    <property type="term" value="P:glycerol metabolic process"/>
    <property type="evidence" value="ECO:0007669"/>
    <property type="project" value="UniProtKB-KW"/>
</dbReference>
<comment type="similarity">
    <text evidence="1">Belongs to the glycerophosphoryl diester phosphodiesterase family.</text>
</comment>
<comment type="catalytic activity">
    <reaction evidence="6">
        <text>a sn-glycero-3-phosphodiester + H2O = an alcohol + sn-glycerol 3-phosphate + H(+)</text>
        <dbReference type="Rhea" id="RHEA:12969"/>
        <dbReference type="ChEBI" id="CHEBI:15377"/>
        <dbReference type="ChEBI" id="CHEBI:15378"/>
        <dbReference type="ChEBI" id="CHEBI:30879"/>
        <dbReference type="ChEBI" id="CHEBI:57597"/>
        <dbReference type="ChEBI" id="CHEBI:83408"/>
        <dbReference type="EC" id="3.1.4.46"/>
    </reaction>
</comment>
<keyword evidence="3" id="KW-0732">Signal</keyword>
<dbReference type="eggNOG" id="COG0584">
    <property type="taxonomic scope" value="Bacteria"/>
</dbReference>
<evidence type="ECO:0000313" key="9">
    <source>
        <dbReference type="Proteomes" id="UP000005234"/>
    </source>
</evidence>
<dbReference type="Gene3D" id="3.20.20.190">
    <property type="entry name" value="Phosphatidylinositol (PI) phosphodiesterase"/>
    <property type="match status" value="1"/>
</dbReference>
<dbReference type="CDD" id="cd08602">
    <property type="entry name" value="GDPD_ScGlpQ1_like"/>
    <property type="match status" value="1"/>
</dbReference>
<dbReference type="GO" id="GO:0006629">
    <property type="term" value="P:lipid metabolic process"/>
    <property type="evidence" value="ECO:0007669"/>
    <property type="project" value="InterPro"/>
</dbReference>
<evidence type="ECO:0000256" key="3">
    <source>
        <dbReference type="ARBA" id="ARBA00022729"/>
    </source>
</evidence>
<reference evidence="8" key="1">
    <citation type="submission" date="2012-02" db="EMBL/GenBank/DDBJ databases">
        <title>The complete genome of Frateuria aurantia DSM 6220.</title>
        <authorList>
            <consortium name="US DOE Joint Genome Institute (JGI-PGF)"/>
            <person name="Lucas S."/>
            <person name="Copeland A."/>
            <person name="Lapidus A."/>
            <person name="Glavina del Rio T."/>
            <person name="Dalin E."/>
            <person name="Tice H."/>
            <person name="Bruce D."/>
            <person name="Goodwin L."/>
            <person name="Pitluck S."/>
            <person name="Peters L."/>
            <person name="Ovchinnikova G."/>
            <person name="Teshima H."/>
            <person name="Kyrpides N."/>
            <person name="Mavromatis K."/>
            <person name="Ivanova N."/>
            <person name="Brettin T."/>
            <person name="Detter J.C."/>
            <person name="Han C."/>
            <person name="Larimer F."/>
            <person name="Land M."/>
            <person name="Hauser L."/>
            <person name="Markowitz V."/>
            <person name="Cheng J.-F."/>
            <person name="Hugenholtz P."/>
            <person name="Woyke T."/>
            <person name="Wu D."/>
            <person name="Brambilla E."/>
            <person name="Klenk H.-P."/>
            <person name="Eisen J.A."/>
        </authorList>
    </citation>
    <scope>NUCLEOTIDE SEQUENCE</scope>
    <source>
        <strain evidence="8">DSM 6220</strain>
    </source>
</reference>
<dbReference type="AlphaFoldDB" id="H8L196"/>
<dbReference type="SUPFAM" id="SSF51695">
    <property type="entry name" value="PLC-like phosphodiesterases"/>
    <property type="match status" value="1"/>
</dbReference>
<keyword evidence="5" id="KW-0378">Hydrolase</keyword>
<protein>
    <recommendedName>
        <fullName evidence="2">glycerophosphodiester phosphodiesterase</fullName>
        <ecNumber evidence="2">3.1.4.46</ecNumber>
    </recommendedName>
</protein>
<dbReference type="HOGENOM" id="CLU_030226_0_0_6"/>
<evidence type="ECO:0000256" key="6">
    <source>
        <dbReference type="ARBA" id="ARBA00047512"/>
    </source>
</evidence>